<sequence>MLIKRVVTERAKDDGGDGGGGGGGGRRPCKWEKKPSARARSASCTRRTSPASPFSGTPGPVHNFDDEMKTPTTLR</sequence>
<keyword evidence="3" id="KW-1185">Reference proteome</keyword>
<comment type="caution">
    <text evidence="2">The sequence shown here is derived from an EMBL/GenBank/DDBJ whole genome shotgun (WGS) entry which is preliminary data.</text>
</comment>
<dbReference type="Proteomes" id="UP001363151">
    <property type="component" value="Unassembled WGS sequence"/>
</dbReference>
<feature type="region of interest" description="Disordered" evidence="1">
    <location>
        <begin position="1"/>
        <end position="75"/>
    </location>
</feature>
<evidence type="ECO:0000313" key="2">
    <source>
        <dbReference type="EMBL" id="KAK7232332.1"/>
    </source>
</evidence>
<evidence type="ECO:0000313" key="3">
    <source>
        <dbReference type="Proteomes" id="UP001363151"/>
    </source>
</evidence>
<organism evidence="2 3">
    <name type="scientific">Aureococcus anophagefferens</name>
    <name type="common">Harmful bloom alga</name>
    <dbReference type="NCBI Taxonomy" id="44056"/>
    <lineage>
        <taxon>Eukaryota</taxon>
        <taxon>Sar</taxon>
        <taxon>Stramenopiles</taxon>
        <taxon>Ochrophyta</taxon>
        <taxon>Pelagophyceae</taxon>
        <taxon>Pelagomonadales</taxon>
        <taxon>Pelagomonadaceae</taxon>
        <taxon>Aureococcus</taxon>
    </lineage>
</organism>
<proteinExistence type="predicted"/>
<feature type="compositionally biased region" description="Gly residues" evidence="1">
    <location>
        <begin position="17"/>
        <end position="26"/>
    </location>
</feature>
<dbReference type="EMBL" id="JBBJCI010000369">
    <property type="protein sequence ID" value="KAK7232332.1"/>
    <property type="molecule type" value="Genomic_DNA"/>
</dbReference>
<feature type="compositionally biased region" description="Low complexity" evidence="1">
    <location>
        <begin position="38"/>
        <end position="52"/>
    </location>
</feature>
<gene>
    <name evidence="2" type="ORF">SO694_00033111</name>
</gene>
<accession>A0ABR1FK70</accession>
<name>A0ABR1FK70_AURAN</name>
<protein>
    <submittedName>
        <fullName evidence="2">Uncharacterized protein</fullName>
    </submittedName>
</protein>
<feature type="compositionally biased region" description="Basic and acidic residues" evidence="1">
    <location>
        <begin position="1"/>
        <end position="15"/>
    </location>
</feature>
<reference evidence="2 3" key="1">
    <citation type="submission" date="2024-03" db="EMBL/GenBank/DDBJ databases">
        <title>Aureococcus anophagefferens CCMP1851 and Kratosvirus quantuckense: Draft genome of a second virus-susceptible host strain in the model system.</title>
        <authorList>
            <person name="Chase E."/>
            <person name="Truchon A.R."/>
            <person name="Schepens W."/>
            <person name="Wilhelm S.W."/>
        </authorList>
    </citation>
    <scope>NUCLEOTIDE SEQUENCE [LARGE SCALE GENOMIC DNA]</scope>
    <source>
        <strain evidence="2 3">CCMP1851</strain>
    </source>
</reference>
<evidence type="ECO:0000256" key="1">
    <source>
        <dbReference type="SAM" id="MobiDB-lite"/>
    </source>
</evidence>